<sequence>MIRHMVATSWLALLMAAPLATAQAAGSEQEDTQSARYFWGAQFEEVEYRYSDEDDTLFTWDGDLFYGRDELKLRWLTKGEYEQEHDAYEQLENQLLVQTPVSDFFDAKLGVRFDTPEGPDRTYGVLGVSGLAPLWFEVDASLYLSDDGDALAELDAEYELLFTNYLTLIASLEVVYGIDEDEEIGVGRGLNSTEAGLRLSYDLWDRSFSPYLGVVHENQYGDTADFTRASGGDREQWFSVIGAKLMF</sequence>
<evidence type="ECO:0000313" key="2">
    <source>
        <dbReference type="EMBL" id="SFM69509.1"/>
    </source>
</evidence>
<dbReference type="InterPro" id="IPR007939">
    <property type="entry name" value="Cu-R_B_prcur"/>
</dbReference>
<organism evidence="2 3">
    <name type="scientific">Marinobacter zhejiangensis</name>
    <dbReference type="NCBI Taxonomy" id="488535"/>
    <lineage>
        <taxon>Bacteria</taxon>
        <taxon>Pseudomonadati</taxon>
        <taxon>Pseudomonadota</taxon>
        <taxon>Gammaproteobacteria</taxon>
        <taxon>Pseudomonadales</taxon>
        <taxon>Marinobacteraceae</taxon>
        <taxon>Marinobacter</taxon>
    </lineage>
</organism>
<name>A0A1I4SYP9_9GAMM</name>
<dbReference type="GO" id="GO:0009279">
    <property type="term" value="C:cell outer membrane"/>
    <property type="evidence" value="ECO:0007669"/>
    <property type="project" value="InterPro"/>
</dbReference>
<dbReference type="STRING" id="488535.SAMN04487963_3391"/>
<accession>A0A1I4SYP9</accession>
<keyword evidence="3" id="KW-1185">Reference proteome</keyword>
<dbReference type="AlphaFoldDB" id="A0A1I4SYP9"/>
<dbReference type="RefSeq" id="WP_092025871.1">
    <property type="nucleotide sequence ID" value="NZ_FOUE01000006.1"/>
</dbReference>
<feature type="signal peptide" evidence="1">
    <location>
        <begin position="1"/>
        <end position="24"/>
    </location>
</feature>
<dbReference type="GO" id="GO:0006878">
    <property type="term" value="P:intracellular copper ion homeostasis"/>
    <property type="evidence" value="ECO:0007669"/>
    <property type="project" value="InterPro"/>
</dbReference>
<feature type="chain" id="PRO_5011647572" evidence="1">
    <location>
        <begin position="25"/>
        <end position="247"/>
    </location>
</feature>
<keyword evidence="1" id="KW-0732">Signal</keyword>
<dbReference type="Proteomes" id="UP000198519">
    <property type="component" value="Unassembled WGS sequence"/>
</dbReference>
<dbReference type="GO" id="GO:0005507">
    <property type="term" value="F:copper ion binding"/>
    <property type="evidence" value="ECO:0007669"/>
    <property type="project" value="InterPro"/>
</dbReference>
<dbReference type="EMBL" id="FOUE01000006">
    <property type="protein sequence ID" value="SFM69509.1"/>
    <property type="molecule type" value="Genomic_DNA"/>
</dbReference>
<proteinExistence type="predicted"/>
<evidence type="ECO:0000313" key="3">
    <source>
        <dbReference type="Proteomes" id="UP000198519"/>
    </source>
</evidence>
<dbReference type="Pfam" id="PF05275">
    <property type="entry name" value="CopB"/>
    <property type="match status" value="1"/>
</dbReference>
<evidence type="ECO:0000256" key="1">
    <source>
        <dbReference type="SAM" id="SignalP"/>
    </source>
</evidence>
<gene>
    <name evidence="2" type="ORF">SAMN04487963_3391</name>
</gene>
<dbReference type="OrthoDB" id="9778934at2"/>
<protein>
    <submittedName>
        <fullName evidence="2">Copper resistance protein B</fullName>
    </submittedName>
</protein>
<reference evidence="3" key="1">
    <citation type="submission" date="2016-10" db="EMBL/GenBank/DDBJ databases">
        <authorList>
            <person name="Varghese N."/>
            <person name="Submissions S."/>
        </authorList>
    </citation>
    <scope>NUCLEOTIDE SEQUENCE [LARGE SCALE GENOMIC DNA]</scope>
    <source>
        <strain evidence="3">CGMCC 1.7061</strain>
    </source>
</reference>